<reference evidence="9" key="1">
    <citation type="submission" date="2016-11" db="UniProtKB">
        <authorList>
            <consortium name="WormBaseParasite"/>
        </authorList>
    </citation>
    <scope>IDENTIFICATION</scope>
</reference>
<dbReference type="InterPro" id="IPR036179">
    <property type="entry name" value="Ig-like_dom_sf"/>
</dbReference>
<organism evidence="8 9">
    <name type="scientific">Heterorhabditis bacteriophora</name>
    <name type="common">Entomopathogenic nematode worm</name>
    <dbReference type="NCBI Taxonomy" id="37862"/>
    <lineage>
        <taxon>Eukaryota</taxon>
        <taxon>Metazoa</taxon>
        <taxon>Ecdysozoa</taxon>
        <taxon>Nematoda</taxon>
        <taxon>Chromadorea</taxon>
        <taxon>Rhabditida</taxon>
        <taxon>Rhabditina</taxon>
        <taxon>Rhabditomorpha</taxon>
        <taxon>Strongyloidea</taxon>
        <taxon>Heterorhabditidae</taxon>
        <taxon>Heterorhabditis</taxon>
    </lineage>
</organism>
<dbReference type="InterPro" id="IPR003598">
    <property type="entry name" value="Ig_sub2"/>
</dbReference>
<dbReference type="InterPro" id="IPR003961">
    <property type="entry name" value="FN3_dom"/>
</dbReference>
<dbReference type="SUPFAM" id="SSF56112">
    <property type="entry name" value="Protein kinase-like (PK-like)"/>
    <property type="match status" value="1"/>
</dbReference>
<evidence type="ECO:0000313" key="9">
    <source>
        <dbReference type="WBParaSite" id="Hba_16950"/>
    </source>
</evidence>
<dbReference type="Gene3D" id="1.10.510.10">
    <property type="entry name" value="Transferase(Phosphotransferase) domain 1"/>
    <property type="match status" value="2"/>
</dbReference>
<sequence>MQSNILTIDTKERSPSPGPRSPHRTKPGTKSPVLLSPGKEHSIEVIIATKRGKLGFLPPGEDAKEINDDDAKMDERKKKVKPSTHKEEFRDLRDDLERDNSRRNVKLIRDVSDLDKYRPGNFYKENVELDLPSYDIDDSPWDSHYQIGPDTYLMATRGPSFNSRVRDYRRKLWGDGAPLVQEGILGYRNQDVTVRERRRYTDIIREQQIGIRPESNEKATSLHSLSTNAIDRIKADIEKVAPSATKRNADGTFAPIFKSRMRDAYLKNSSAVFECEVSGSPVPNILWTFQGKQIENDGHHTLEQSSSISRLVLNHPTPLDLGEYTCTATNEFGMDRTTSRLISGEAPSRPGRPECELSSDTELFITWDPPEGPTYFEGIIYRLEYRIAGPNDHLAPWIIISEDVDDEAVVLRHLEPLGVYQFRVTARNGFGSSKLHVDSLKSEYRLNILAVPQRTASHQLQGISEEIEDESTMLVDLTLHNEDPFKRFQIDAPLFKGRFSVIRQAVDSRTESRSHCVAKIKYIGENHHNVLKEFETLKDVQHENVFHLISAYMRNDFLYLFGERLFEDVFGRFTFNDYYTEEQISMTIRQLTSALHWIHFRGLFSSNLAMLFHKSWQLQKVLLYISFTLVIPTILSHLTNKLLWYLITRLFVLLPILIVSYYKILQNNTILLYSRIVHLAVNPHNVMFQSKRNWIVKLIGFGSAQFLEEAKKPTDFDMQWAPPEFYISEDKVTIQSDMWGLGIITFCLLGGFHPFTSEYDKLEEIKENVLNVKCDPNLIPTNASHESLSFVTWALKKSPLRRMRTDEALGHRFLSSEPSFIRRRESIKYPSSRLRKTALLTKQNQERPISNELELKYGGEVVRD</sequence>
<dbReference type="PROSITE" id="PS50835">
    <property type="entry name" value="IG_LIKE"/>
    <property type="match status" value="1"/>
</dbReference>
<dbReference type="InterPro" id="IPR007110">
    <property type="entry name" value="Ig-like_dom"/>
</dbReference>
<dbReference type="Gene3D" id="2.60.40.10">
    <property type="entry name" value="Immunoglobulins"/>
    <property type="match status" value="2"/>
</dbReference>
<dbReference type="SUPFAM" id="SSF48726">
    <property type="entry name" value="Immunoglobulin"/>
    <property type="match status" value="1"/>
</dbReference>
<feature type="region of interest" description="Disordered" evidence="3">
    <location>
        <begin position="54"/>
        <end position="92"/>
    </location>
</feature>
<dbReference type="Pfam" id="PF00069">
    <property type="entry name" value="Pkinase"/>
    <property type="match status" value="2"/>
</dbReference>
<evidence type="ECO:0000259" key="6">
    <source>
        <dbReference type="PROSITE" id="PS50835"/>
    </source>
</evidence>
<dbReference type="Pfam" id="PF07679">
    <property type="entry name" value="I-set"/>
    <property type="match status" value="1"/>
</dbReference>
<dbReference type="Pfam" id="PF00041">
    <property type="entry name" value="fn3"/>
    <property type="match status" value="1"/>
</dbReference>
<dbReference type="InterPro" id="IPR013098">
    <property type="entry name" value="Ig_I-set"/>
</dbReference>
<feature type="domain" description="Protein kinase" evidence="5">
    <location>
        <begin position="488"/>
        <end position="814"/>
    </location>
</feature>
<dbReference type="InterPro" id="IPR011009">
    <property type="entry name" value="Kinase-like_dom_sf"/>
</dbReference>
<dbReference type="WBParaSite" id="Hba_16950">
    <property type="protein sequence ID" value="Hba_16950"/>
    <property type="gene ID" value="Hba_16950"/>
</dbReference>
<feature type="compositionally biased region" description="Basic and acidic residues" evidence="3">
    <location>
        <begin position="61"/>
        <end position="77"/>
    </location>
</feature>
<feature type="region of interest" description="Disordered" evidence="3">
    <location>
        <begin position="1"/>
        <end position="39"/>
    </location>
</feature>
<dbReference type="PROSITE" id="PS50853">
    <property type="entry name" value="FN3"/>
    <property type="match status" value="1"/>
</dbReference>
<accession>A0A1I7XHH7</accession>
<dbReference type="PROSITE" id="PS50011">
    <property type="entry name" value="PROTEIN_KINASE_DOM"/>
    <property type="match status" value="1"/>
</dbReference>
<dbReference type="GO" id="GO:0005524">
    <property type="term" value="F:ATP binding"/>
    <property type="evidence" value="ECO:0007669"/>
    <property type="project" value="InterPro"/>
</dbReference>
<comment type="similarity">
    <text evidence="1">Belongs to the protein kinase superfamily. CAMK Ser/Thr protein kinase family.</text>
</comment>
<evidence type="ECO:0000256" key="2">
    <source>
        <dbReference type="ARBA" id="ARBA00023319"/>
    </source>
</evidence>
<protein>
    <submittedName>
        <fullName evidence="9">Protein kinase domain-containing protein</fullName>
    </submittedName>
</protein>
<dbReference type="SUPFAM" id="SSF49265">
    <property type="entry name" value="Fibronectin type III"/>
    <property type="match status" value="1"/>
</dbReference>
<name>A0A1I7XHH7_HETBA</name>
<evidence type="ECO:0000256" key="4">
    <source>
        <dbReference type="SAM" id="Phobius"/>
    </source>
</evidence>
<dbReference type="SMART" id="SM00220">
    <property type="entry name" value="S_TKc"/>
    <property type="match status" value="1"/>
</dbReference>
<dbReference type="FunFam" id="2.60.40.10:FF:000080">
    <property type="entry name" value="Myosin light chain kinase, smooth muscle"/>
    <property type="match status" value="1"/>
</dbReference>
<feature type="transmembrane region" description="Helical" evidence="4">
    <location>
        <begin position="621"/>
        <end position="638"/>
    </location>
</feature>
<evidence type="ECO:0000313" key="8">
    <source>
        <dbReference type="Proteomes" id="UP000095283"/>
    </source>
</evidence>
<dbReference type="SMART" id="SM00408">
    <property type="entry name" value="IGc2"/>
    <property type="match status" value="1"/>
</dbReference>
<dbReference type="PANTHER" id="PTHR24347">
    <property type="entry name" value="SERINE/THREONINE-PROTEIN KINASE"/>
    <property type="match status" value="1"/>
</dbReference>
<dbReference type="GO" id="GO:0004672">
    <property type="term" value="F:protein kinase activity"/>
    <property type="evidence" value="ECO:0007669"/>
    <property type="project" value="InterPro"/>
</dbReference>
<dbReference type="InterPro" id="IPR000719">
    <property type="entry name" value="Prot_kinase_dom"/>
</dbReference>
<keyword evidence="4" id="KW-0472">Membrane</keyword>
<dbReference type="CDD" id="cd00063">
    <property type="entry name" value="FN3"/>
    <property type="match status" value="1"/>
</dbReference>
<dbReference type="Proteomes" id="UP000095283">
    <property type="component" value="Unplaced"/>
</dbReference>
<keyword evidence="8" id="KW-1185">Reference proteome</keyword>
<feature type="transmembrane region" description="Helical" evidence="4">
    <location>
        <begin position="644"/>
        <end position="665"/>
    </location>
</feature>
<feature type="domain" description="Ig-like" evidence="6">
    <location>
        <begin position="255"/>
        <end position="343"/>
    </location>
</feature>
<dbReference type="CDD" id="cd00096">
    <property type="entry name" value="Ig"/>
    <property type="match status" value="1"/>
</dbReference>
<keyword evidence="2" id="KW-0393">Immunoglobulin domain</keyword>
<evidence type="ECO:0000259" key="5">
    <source>
        <dbReference type="PROSITE" id="PS50011"/>
    </source>
</evidence>
<evidence type="ECO:0000259" key="7">
    <source>
        <dbReference type="PROSITE" id="PS50853"/>
    </source>
</evidence>
<evidence type="ECO:0000256" key="3">
    <source>
        <dbReference type="SAM" id="MobiDB-lite"/>
    </source>
</evidence>
<evidence type="ECO:0000256" key="1">
    <source>
        <dbReference type="ARBA" id="ARBA00006692"/>
    </source>
</evidence>
<feature type="domain" description="Fibronectin type-III" evidence="7">
    <location>
        <begin position="349"/>
        <end position="454"/>
    </location>
</feature>
<dbReference type="InterPro" id="IPR013783">
    <property type="entry name" value="Ig-like_fold"/>
</dbReference>
<proteinExistence type="inferred from homology"/>
<dbReference type="SMART" id="SM00060">
    <property type="entry name" value="FN3"/>
    <property type="match status" value="1"/>
</dbReference>
<dbReference type="AlphaFoldDB" id="A0A1I7XHH7"/>
<keyword evidence="4" id="KW-1133">Transmembrane helix</keyword>
<dbReference type="InterPro" id="IPR036116">
    <property type="entry name" value="FN3_sf"/>
</dbReference>
<keyword evidence="4" id="KW-0812">Transmembrane</keyword>